<name>A0ACB7J8X4_PLECO</name>
<organism evidence="1 2">
    <name type="scientific">Pleurotus cornucopiae</name>
    <name type="common">Cornucopia mushroom</name>
    <dbReference type="NCBI Taxonomy" id="5321"/>
    <lineage>
        <taxon>Eukaryota</taxon>
        <taxon>Fungi</taxon>
        <taxon>Dikarya</taxon>
        <taxon>Basidiomycota</taxon>
        <taxon>Agaricomycotina</taxon>
        <taxon>Agaricomycetes</taxon>
        <taxon>Agaricomycetidae</taxon>
        <taxon>Agaricales</taxon>
        <taxon>Pleurotineae</taxon>
        <taxon>Pleurotaceae</taxon>
        <taxon>Pleurotus</taxon>
    </lineage>
</organism>
<dbReference type="EMBL" id="WQMT02000002">
    <property type="protein sequence ID" value="KAG9227039.1"/>
    <property type="molecule type" value="Genomic_DNA"/>
</dbReference>
<accession>A0ACB7J8X4</accession>
<comment type="caution">
    <text evidence="1">The sequence shown here is derived from an EMBL/GenBank/DDBJ whole genome shotgun (WGS) entry which is preliminary data.</text>
</comment>
<evidence type="ECO:0000313" key="2">
    <source>
        <dbReference type="Proteomes" id="UP000824881"/>
    </source>
</evidence>
<proteinExistence type="predicted"/>
<dbReference type="Proteomes" id="UP000824881">
    <property type="component" value="Unassembled WGS sequence"/>
</dbReference>
<protein>
    <submittedName>
        <fullName evidence="1">Uncharacterized protein</fullName>
    </submittedName>
</protein>
<gene>
    <name evidence="1" type="ORF">CCMSSC00406_0010001</name>
</gene>
<keyword evidence="2" id="KW-1185">Reference proteome</keyword>
<evidence type="ECO:0000313" key="1">
    <source>
        <dbReference type="EMBL" id="KAG9227039.1"/>
    </source>
</evidence>
<sequence>MGRIDGLPIELIAVILRDVLHHDIGEPGNHRWTNEPPIILQALSIAQVCKKWREFALNTPPLWTTFDGELHPLLIDYALQLSSDLPLKLCLDLQSYFGDAGEDQHGFVALQWDVVRKFVSQIPRTSHLVVRLFWHHAEAFISELTQEAPLLVHLEIDGEYGFDPCVLPRTVFDGKCPHLRHLVLRSCKIAYDTPLLCNLKTLVLSSCTWLTPFELIELFSKTPSLETLRLFGFFNIWNTQVDAVILPRLKELSMSGLSEVELCKFVLDSVRCPHALLRITIDIEAIDDFVGLFCACGRWLSFHDSLGVIDNLKIDIRRNYEDIQLEGFSSTDPTLRFSITISVPSVSYFNVGQVAAAGLLNLPLVNVHTLHFYIGLPVSQTFWAMELSKSLPNLRTVEFILGVDEVGFPTGHNKLRRLPKIIKTIFEQYEEGDEEEEEEATGGKGKRNVVCFGDEIGIGAKQPLEFTQSVPITHFVADMLKLLGERMKRLPTIGEDPEEDATIKTMYKDVELIWAATLSSSSWPKSDRAKNQVSKKRGTPDDDQNDDSEERKSKKVRTWHV</sequence>
<reference evidence="1 2" key="1">
    <citation type="journal article" date="2021" name="Appl. Environ. Microbiol.">
        <title>Genetic linkage and physical mapping for an oyster mushroom Pleurotus cornucopiae and QTL analysis for the trait cap color.</title>
        <authorList>
            <person name="Zhang Y."/>
            <person name="Gao W."/>
            <person name="Sonnenberg A."/>
            <person name="Chen Q."/>
            <person name="Zhang J."/>
            <person name="Huang C."/>
        </authorList>
    </citation>
    <scope>NUCLEOTIDE SEQUENCE [LARGE SCALE GENOMIC DNA]</scope>
    <source>
        <strain evidence="1">CCMSSC00406</strain>
    </source>
</reference>